<evidence type="ECO:0000256" key="8">
    <source>
        <dbReference type="RuleBase" id="RU003345"/>
    </source>
</evidence>
<dbReference type="InterPro" id="IPR016162">
    <property type="entry name" value="Ald_DH_N"/>
</dbReference>
<organism evidence="12 13">
    <name type="scientific">Naegleria fowleri</name>
    <name type="common">Brain eating amoeba</name>
    <dbReference type="NCBI Taxonomy" id="5763"/>
    <lineage>
        <taxon>Eukaryota</taxon>
        <taxon>Discoba</taxon>
        <taxon>Heterolobosea</taxon>
        <taxon>Tetramitia</taxon>
        <taxon>Eutetramitia</taxon>
        <taxon>Vahlkampfiidae</taxon>
        <taxon>Naegleria</taxon>
    </lineage>
</organism>
<comment type="caution">
    <text evidence="12">The sequence shown here is derived from an EMBL/GenBank/DDBJ whole genome shotgun (WGS) entry which is preliminary data.</text>
</comment>
<evidence type="ECO:0000256" key="5">
    <source>
        <dbReference type="ARBA" id="ARBA00023062"/>
    </source>
</evidence>
<dbReference type="VEuPathDB" id="AmoebaDB:NF0103840"/>
<evidence type="ECO:0000256" key="7">
    <source>
        <dbReference type="PROSITE-ProRule" id="PRU10007"/>
    </source>
</evidence>
<dbReference type="PROSITE" id="PS00687">
    <property type="entry name" value="ALDEHYDE_DEHYDR_GLU"/>
    <property type="match status" value="1"/>
</dbReference>
<name>A0A6A5BN28_NAEFO</name>
<proteinExistence type="inferred from homology"/>
<dbReference type="NCBIfam" id="TIGR01236">
    <property type="entry name" value="D1pyr5carbox1"/>
    <property type="match status" value="1"/>
</dbReference>
<evidence type="ECO:0000256" key="9">
    <source>
        <dbReference type="RuleBase" id="RU366016"/>
    </source>
</evidence>
<dbReference type="RefSeq" id="XP_044563160.1">
    <property type="nucleotide sequence ID" value="XM_044705442.1"/>
</dbReference>
<feature type="active site" evidence="7">
    <location>
        <position position="335"/>
    </location>
</feature>
<dbReference type="VEuPathDB" id="AmoebaDB:NfTy_042920"/>
<dbReference type="Gene3D" id="3.40.605.10">
    <property type="entry name" value="Aldehyde Dehydrogenase, Chain A, domain 1"/>
    <property type="match status" value="1"/>
</dbReference>
<evidence type="ECO:0000256" key="10">
    <source>
        <dbReference type="RuleBase" id="RU366030"/>
    </source>
</evidence>
<dbReference type="Pfam" id="PF00171">
    <property type="entry name" value="Aldedh"/>
    <property type="match status" value="1"/>
</dbReference>
<dbReference type="FunFam" id="3.40.309.10:FF:000005">
    <property type="entry name" value="1-pyrroline-5-carboxylate dehydrogenase 1"/>
    <property type="match status" value="1"/>
</dbReference>
<feature type="domain" description="Aldehyde dehydrogenase" evidence="11">
    <location>
        <begin position="102"/>
        <end position="569"/>
    </location>
</feature>
<gene>
    <name evidence="12" type="ORF">FDP41_002267</name>
</gene>
<dbReference type="GO" id="GO:0010133">
    <property type="term" value="P:L-proline catabolic process to L-glutamate"/>
    <property type="evidence" value="ECO:0007669"/>
    <property type="project" value="UniProtKB-UniRule"/>
</dbReference>
<sequence>MMKTKTHQTIQKLSSQYIQKRAFSTGNAMNRLTSHGTIQLPTIVNEPMKTYGKGSPERSAVLSECEKYLNVPKDSILQIPTIINGKRYYQNDQDLTFLREMPSLRSQYLFRAHGANKDMIREAIEGSLKAKKEWEDLPLEYKCSVFLKAADLLSSPDWRYKINAATMMGQGKTMYQAEIDSSAELIDFLRFNAFYAAKLIGRQVDHHNPGTWNRVEYRALEGFVAAISPFNFTAIGGNLACAPAQMGNVVLWKPSDTAVLSNYVIYQVLEAAGLPPGVIQFIPTKKASDFGETVLNDPNFTGLHFTGSTKTFQLLYNEISSKLHTYKSIPRIVGETGGKNFHFMHPDCDVTTFVNQTLRGSFEYSGQKCSATSRCYIPKSKFAEVKQALIEETKKLKVGQPNDPKSFTSALIDEKSFDKIVGFIERARNNPKSKIIVGGTYSKEVGYFIDPTIIETTDPVSETMSQEIFGPVLTIYAYDDSTQTFLDDVLRLIDTTSSYGLTGAIFARDRKVIEKCVEGLRHSAGNFYINDKSTGAIVGQQPFGGSRVSGTNDKAGSENMLLRWTSVRAIKETFVPLKHWGYPSVDLE</sequence>
<dbReference type="InterPro" id="IPR005931">
    <property type="entry name" value="P5CDH/ALDH4A1"/>
</dbReference>
<dbReference type="FunFam" id="3.40.605.10:FF:000006">
    <property type="entry name" value="1-pyrroline-5-carboxylate dehydrogenase"/>
    <property type="match status" value="1"/>
</dbReference>
<reference evidence="12 13" key="1">
    <citation type="journal article" date="2019" name="Sci. Rep.">
        <title>Nanopore sequencing improves the draft genome of the human pathogenic amoeba Naegleria fowleri.</title>
        <authorList>
            <person name="Liechti N."/>
            <person name="Schurch N."/>
            <person name="Bruggmann R."/>
            <person name="Wittwer M."/>
        </authorList>
    </citation>
    <scope>NUCLEOTIDE SEQUENCE [LARGE SCALE GENOMIC DNA]</scope>
    <source>
        <strain evidence="12 13">ATCC 30894</strain>
    </source>
</reference>
<protein>
    <recommendedName>
        <fullName evidence="9 10">Multifunctional fusion protein</fullName>
    </recommendedName>
    <domain>
        <recommendedName>
            <fullName evidence="10">Delta-1-pyrroline-5-carboxylate dehydrogenase</fullName>
            <shortName evidence="10">P5C dehydrogenase</shortName>
        </recommendedName>
        <alternativeName>
            <fullName evidence="9">L-glutamate gamma-semialdehyde dehydrogenase</fullName>
        </alternativeName>
    </domain>
    <domain>
        <recommendedName>
            <fullName evidence="9">L-glutamate gamma-semialdehyde dehydrogenase</fullName>
            <ecNumber evidence="9">1.2.1.88</ecNumber>
        </recommendedName>
    </domain>
</protein>
<dbReference type="PROSITE" id="PS00070">
    <property type="entry name" value="ALDEHYDE_DEHYDR_CYS"/>
    <property type="match status" value="1"/>
</dbReference>
<dbReference type="GO" id="GO:0005759">
    <property type="term" value="C:mitochondrial matrix"/>
    <property type="evidence" value="ECO:0007669"/>
    <property type="project" value="TreeGrafter"/>
</dbReference>
<evidence type="ECO:0000313" key="13">
    <source>
        <dbReference type="Proteomes" id="UP000444721"/>
    </source>
</evidence>
<dbReference type="Proteomes" id="UP000444721">
    <property type="component" value="Unassembled WGS sequence"/>
</dbReference>
<dbReference type="InterPro" id="IPR015590">
    <property type="entry name" value="Aldehyde_DH_dom"/>
</dbReference>
<evidence type="ECO:0000259" key="11">
    <source>
        <dbReference type="Pfam" id="PF00171"/>
    </source>
</evidence>
<dbReference type="GeneID" id="68109485"/>
<evidence type="ECO:0000256" key="3">
    <source>
        <dbReference type="ARBA" id="ARBA00023002"/>
    </source>
</evidence>
<dbReference type="InterPro" id="IPR029510">
    <property type="entry name" value="Ald_DH_CS_GLU"/>
</dbReference>
<dbReference type="SUPFAM" id="SSF53720">
    <property type="entry name" value="ALDH-like"/>
    <property type="match status" value="1"/>
</dbReference>
<accession>A0A6A5BN28</accession>
<comment type="catalytic activity">
    <reaction evidence="6 9">
        <text>L-glutamate 5-semialdehyde + NAD(+) + H2O = L-glutamate + NADH + 2 H(+)</text>
        <dbReference type="Rhea" id="RHEA:30235"/>
        <dbReference type="ChEBI" id="CHEBI:15377"/>
        <dbReference type="ChEBI" id="CHEBI:15378"/>
        <dbReference type="ChEBI" id="CHEBI:29985"/>
        <dbReference type="ChEBI" id="CHEBI:57540"/>
        <dbReference type="ChEBI" id="CHEBI:57945"/>
        <dbReference type="ChEBI" id="CHEBI:58066"/>
        <dbReference type="EC" id="1.2.1.88"/>
    </reaction>
</comment>
<dbReference type="OrthoDB" id="5322683at2759"/>
<dbReference type="InterPro" id="IPR016160">
    <property type="entry name" value="Ald_DH_CS_CYS"/>
</dbReference>
<dbReference type="InterPro" id="IPR016163">
    <property type="entry name" value="Ald_DH_C"/>
</dbReference>
<dbReference type="PANTHER" id="PTHR42862">
    <property type="entry name" value="DELTA-1-PYRROLINE-5-CARBOXYLATE DEHYDROGENASE 1, ISOFORM A-RELATED"/>
    <property type="match status" value="1"/>
</dbReference>
<dbReference type="EMBL" id="VFQX01000029">
    <property type="protein sequence ID" value="KAF0978447.1"/>
    <property type="molecule type" value="Genomic_DNA"/>
</dbReference>
<keyword evidence="5 9" id="KW-0642">Proline metabolism</keyword>
<keyword evidence="3 8" id="KW-0560">Oxidoreductase</keyword>
<dbReference type="InterPro" id="IPR050485">
    <property type="entry name" value="Proline_metab_enzyme"/>
</dbReference>
<dbReference type="AlphaFoldDB" id="A0A6A5BN28"/>
<dbReference type="EC" id="1.2.1.88" evidence="9"/>
<dbReference type="OMA" id="FAGIHFT"/>
<dbReference type="GO" id="GO:0003842">
    <property type="term" value="F:L-glutamate gamma-semialdehyde dehydrogenase activity"/>
    <property type="evidence" value="ECO:0007669"/>
    <property type="project" value="UniProtKB-UniRule"/>
</dbReference>
<comment type="pathway">
    <text evidence="1 9">Amino-acid degradation; L-proline degradation into L-glutamate; L-glutamate from L-proline: step 2/2.</text>
</comment>
<evidence type="ECO:0000256" key="6">
    <source>
        <dbReference type="ARBA" id="ARBA00048142"/>
    </source>
</evidence>
<keyword evidence="4 9" id="KW-0520">NAD</keyword>
<keyword evidence="13" id="KW-1185">Reference proteome</keyword>
<evidence type="ECO:0000256" key="1">
    <source>
        <dbReference type="ARBA" id="ARBA00004786"/>
    </source>
</evidence>
<evidence type="ECO:0000313" key="12">
    <source>
        <dbReference type="EMBL" id="KAF0978447.1"/>
    </source>
</evidence>
<dbReference type="InterPro" id="IPR016161">
    <property type="entry name" value="Ald_DH/histidinol_DH"/>
</dbReference>
<dbReference type="VEuPathDB" id="AmoebaDB:FDP41_002267"/>
<evidence type="ECO:0000256" key="4">
    <source>
        <dbReference type="ARBA" id="ARBA00023027"/>
    </source>
</evidence>
<comment type="similarity">
    <text evidence="2 8">Belongs to the aldehyde dehydrogenase family.</text>
</comment>
<dbReference type="CDD" id="cd07123">
    <property type="entry name" value="ALDH_F4-17_P5CDH"/>
    <property type="match status" value="1"/>
</dbReference>
<dbReference type="UniPathway" id="UPA00261">
    <property type="reaction ID" value="UER00374"/>
</dbReference>
<dbReference type="Gene3D" id="3.40.309.10">
    <property type="entry name" value="Aldehyde Dehydrogenase, Chain A, domain 2"/>
    <property type="match status" value="1"/>
</dbReference>
<dbReference type="PANTHER" id="PTHR42862:SF1">
    <property type="entry name" value="DELTA-1-PYRROLINE-5-CARBOXYLATE DEHYDROGENASE 2, ISOFORM A-RELATED"/>
    <property type="match status" value="1"/>
</dbReference>
<evidence type="ECO:0000256" key="2">
    <source>
        <dbReference type="ARBA" id="ARBA00009986"/>
    </source>
</evidence>